<accession>A0A368FG22</accession>
<comment type="caution">
    <text evidence="2">The sequence shown here is derived from an EMBL/GenBank/DDBJ whole genome shotgun (WGS) entry which is preliminary data.</text>
</comment>
<dbReference type="EMBL" id="JOJR01002123">
    <property type="protein sequence ID" value="RCN29117.1"/>
    <property type="molecule type" value="Genomic_DNA"/>
</dbReference>
<organism evidence="2 3">
    <name type="scientific">Ancylostoma caninum</name>
    <name type="common">Dog hookworm</name>
    <dbReference type="NCBI Taxonomy" id="29170"/>
    <lineage>
        <taxon>Eukaryota</taxon>
        <taxon>Metazoa</taxon>
        <taxon>Ecdysozoa</taxon>
        <taxon>Nematoda</taxon>
        <taxon>Chromadorea</taxon>
        <taxon>Rhabditida</taxon>
        <taxon>Rhabditina</taxon>
        <taxon>Rhabditomorpha</taxon>
        <taxon>Strongyloidea</taxon>
        <taxon>Ancylostomatidae</taxon>
        <taxon>Ancylostomatinae</taxon>
        <taxon>Ancylostoma</taxon>
    </lineage>
</organism>
<keyword evidence="1" id="KW-0472">Membrane</keyword>
<keyword evidence="2" id="KW-0689">Ribosomal protein</keyword>
<gene>
    <name evidence="2" type="ORF">ANCCAN_25130</name>
</gene>
<keyword evidence="1" id="KW-1133">Transmembrane helix</keyword>
<protein>
    <submittedName>
        <fullName evidence="2">50S ribosomal protein L7/L12 domain protein</fullName>
    </submittedName>
</protein>
<keyword evidence="1" id="KW-0812">Transmembrane</keyword>
<dbReference type="GO" id="GO:0005840">
    <property type="term" value="C:ribosome"/>
    <property type="evidence" value="ECO:0007669"/>
    <property type="project" value="UniProtKB-KW"/>
</dbReference>
<proteinExistence type="predicted"/>
<dbReference type="Proteomes" id="UP000252519">
    <property type="component" value="Unassembled WGS sequence"/>
</dbReference>
<feature type="transmembrane region" description="Helical" evidence="1">
    <location>
        <begin position="12"/>
        <end position="30"/>
    </location>
</feature>
<evidence type="ECO:0000256" key="1">
    <source>
        <dbReference type="SAM" id="Phobius"/>
    </source>
</evidence>
<evidence type="ECO:0000313" key="2">
    <source>
        <dbReference type="EMBL" id="RCN29117.1"/>
    </source>
</evidence>
<evidence type="ECO:0000313" key="3">
    <source>
        <dbReference type="Proteomes" id="UP000252519"/>
    </source>
</evidence>
<sequence>MLSNNDCESFNYFMLGLTVGAIGVDCKLSIGSFIKFAKKTCGQARAKQAVATGAHAVPSAAFAAISDYCTDVELASALEYGDKFVPVEEVKEMIGEG</sequence>
<reference evidence="2 3" key="1">
    <citation type="submission" date="2014-10" db="EMBL/GenBank/DDBJ databases">
        <title>Draft genome of the hookworm Ancylostoma caninum.</title>
        <authorList>
            <person name="Mitreva M."/>
        </authorList>
    </citation>
    <scope>NUCLEOTIDE SEQUENCE [LARGE SCALE GENOMIC DNA]</scope>
    <source>
        <strain evidence="2 3">Baltimore</strain>
    </source>
</reference>
<keyword evidence="3" id="KW-1185">Reference proteome</keyword>
<name>A0A368FG22_ANCCA</name>
<dbReference type="AlphaFoldDB" id="A0A368FG22"/>
<keyword evidence="2" id="KW-0687">Ribonucleoprotein</keyword>